<dbReference type="GeneID" id="108610999"/>
<accession>A0ABM1NVC6</accession>
<reference evidence="2" key="2">
    <citation type="journal article" date="2016" name="G3 (Bethesda)">
        <title>Genome Evolution in Three Species of Cactophilic Drosophila.</title>
        <authorList>
            <person name="Sanchez-Flores A."/>
            <person name="Penazola F."/>
            <person name="Carpinteyro-Ponce J."/>
            <person name="Nazario-Yepiz N."/>
            <person name="Abreu-Goodger C."/>
            <person name="Machado C.A."/>
            <person name="Markow T.A."/>
        </authorList>
    </citation>
    <scope>NUCLEOTIDE SEQUENCE [LARGE SCALE GENOMIC DNA]</scope>
</reference>
<feature type="domain" description="C-type lectin" evidence="1">
    <location>
        <begin position="54"/>
        <end position="172"/>
    </location>
</feature>
<dbReference type="InterPro" id="IPR050111">
    <property type="entry name" value="C-type_lectin/snaclec_domain"/>
</dbReference>
<evidence type="ECO:0000313" key="2">
    <source>
        <dbReference type="Proteomes" id="UP000694904"/>
    </source>
</evidence>
<protein>
    <submittedName>
        <fullName evidence="3">C-type lectin 37Da-like</fullName>
    </submittedName>
</protein>
<dbReference type="RefSeq" id="XP_017858912.1">
    <property type="nucleotide sequence ID" value="XM_018003423.1"/>
</dbReference>
<gene>
    <name evidence="3" type="primary">LOC108610999</name>
</gene>
<dbReference type="InterPro" id="IPR016186">
    <property type="entry name" value="C-type_lectin-like/link_sf"/>
</dbReference>
<organism evidence="2 3">
    <name type="scientific">Drosophila arizonae</name>
    <name type="common">Fruit fly</name>
    <dbReference type="NCBI Taxonomy" id="7263"/>
    <lineage>
        <taxon>Eukaryota</taxon>
        <taxon>Metazoa</taxon>
        <taxon>Ecdysozoa</taxon>
        <taxon>Arthropoda</taxon>
        <taxon>Hexapoda</taxon>
        <taxon>Insecta</taxon>
        <taxon>Pterygota</taxon>
        <taxon>Neoptera</taxon>
        <taxon>Endopterygota</taxon>
        <taxon>Diptera</taxon>
        <taxon>Brachycera</taxon>
        <taxon>Muscomorpha</taxon>
        <taxon>Ephydroidea</taxon>
        <taxon>Drosophilidae</taxon>
        <taxon>Drosophila</taxon>
    </lineage>
</organism>
<dbReference type="Proteomes" id="UP000694904">
    <property type="component" value="Chromosome 3"/>
</dbReference>
<dbReference type="Pfam" id="PF00059">
    <property type="entry name" value="Lectin_C"/>
    <property type="match status" value="1"/>
</dbReference>
<reference evidence="2" key="1">
    <citation type="journal article" date="1997" name="Nucleic Acids Res.">
        <title>tRNAscan-SE: a program for improved detection of transfer RNA genes in genomic sequence.</title>
        <authorList>
            <person name="Lowe T.M."/>
            <person name="Eddy S.R."/>
        </authorList>
    </citation>
    <scope>NUCLEOTIDE SEQUENCE [LARGE SCALE GENOMIC DNA]</scope>
</reference>
<evidence type="ECO:0000259" key="1">
    <source>
        <dbReference type="PROSITE" id="PS50041"/>
    </source>
</evidence>
<proteinExistence type="predicted"/>
<dbReference type="InterPro" id="IPR016187">
    <property type="entry name" value="CTDL_fold"/>
</dbReference>
<dbReference type="PANTHER" id="PTHR22803">
    <property type="entry name" value="MANNOSE, PHOSPHOLIPASE, LECTIN RECEPTOR RELATED"/>
    <property type="match status" value="1"/>
</dbReference>
<sequence length="184" mass="21404">MSSARMSAKYVSVLLFFGFFALCVSYKLYPVITPDIPANTNLTTGPFVRIGTGYYFFELNNKKNWYEAYETCRTMNAELITIETIEEWNIINRYIRDTNIDYSYWTSGTDLGKEGYHTWFSSGKPININIWDPGMPNNVDNLQHCDEMGWRDGVRSGLNDRQCEFLNRYICEAKQPVTASFVLW</sequence>
<dbReference type="Gene3D" id="3.10.100.10">
    <property type="entry name" value="Mannose-Binding Protein A, subunit A"/>
    <property type="match status" value="1"/>
</dbReference>
<keyword evidence="2" id="KW-1185">Reference proteome</keyword>
<dbReference type="PROSITE" id="PS50041">
    <property type="entry name" value="C_TYPE_LECTIN_2"/>
    <property type="match status" value="1"/>
</dbReference>
<dbReference type="InterPro" id="IPR001304">
    <property type="entry name" value="C-type_lectin-like"/>
</dbReference>
<dbReference type="CDD" id="cd00037">
    <property type="entry name" value="CLECT"/>
    <property type="match status" value="1"/>
</dbReference>
<name>A0ABM1NVC6_DROAR</name>
<dbReference type="SMART" id="SM00034">
    <property type="entry name" value="CLECT"/>
    <property type="match status" value="1"/>
</dbReference>
<reference evidence="3" key="3">
    <citation type="submission" date="2025-08" db="UniProtKB">
        <authorList>
            <consortium name="RefSeq"/>
        </authorList>
    </citation>
    <scope>IDENTIFICATION</scope>
    <source>
        <tissue evidence="3">Whole organism</tissue>
    </source>
</reference>
<evidence type="ECO:0000313" key="3">
    <source>
        <dbReference type="RefSeq" id="XP_017858912.1"/>
    </source>
</evidence>
<dbReference type="SUPFAM" id="SSF56436">
    <property type="entry name" value="C-type lectin-like"/>
    <property type="match status" value="1"/>
</dbReference>